<dbReference type="Gene3D" id="1.20.120.920">
    <property type="entry name" value="CRISPR-associated endonuclease Cas1, C-terminal domain"/>
    <property type="match status" value="1"/>
</dbReference>
<comment type="subunit">
    <text evidence="9 10">Homodimer, forms a heterotetramer with a Cas2 homodimer.</text>
</comment>
<keyword evidence="5 10" id="KW-0460">Magnesium</keyword>
<keyword evidence="4 10" id="KW-0378">Hydrolase</keyword>
<dbReference type="InterPro" id="IPR042211">
    <property type="entry name" value="CRISPR-assoc_Cas1_N"/>
</dbReference>
<dbReference type="EC" id="3.1.-.-" evidence="10"/>
<comment type="cofactor">
    <cofactor evidence="10">
        <name>Mg(2+)</name>
        <dbReference type="ChEBI" id="CHEBI:18420"/>
    </cofactor>
    <cofactor evidence="10">
        <name>Mn(2+)</name>
        <dbReference type="ChEBI" id="CHEBI:29035"/>
    </cofactor>
</comment>
<dbReference type="GO" id="GO:0051607">
    <property type="term" value="P:defense response to virus"/>
    <property type="evidence" value="ECO:0007669"/>
    <property type="project" value="UniProtKB-UniRule"/>
</dbReference>
<dbReference type="NCBIfam" id="TIGR00287">
    <property type="entry name" value="cas1"/>
    <property type="match status" value="1"/>
</dbReference>
<dbReference type="GO" id="GO:0046872">
    <property type="term" value="F:metal ion binding"/>
    <property type="evidence" value="ECO:0007669"/>
    <property type="project" value="UniProtKB-UniRule"/>
</dbReference>
<feature type="binding site" evidence="10">
    <location>
        <position position="146"/>
    </location>
    <ligand>
        <name>Mn(2+)</name>
        <dbReference type="ChEBI" id="CHEBI:29035"/>
    </ligand>
</feature>
<comment type="function">
    <text evidence="10">CRISPR (clustered regularly interspaced short palindromic repeat), is an adaptive immune system that provides protection against mobile genetic elements (viruses, transposable elements and conjugative plasmids). CRISPR clusters contain spacers, sequences complementary to antecedent mobile elements, and target invading nucleic acids. CRISPR clusters are transcribed and processed into CRISPR RNA (crRNA). Acts as a dsDNA endonuclease. Involved in the integration of spacer DNA into the CRISPR cassette.</text>
</comment>
<dbReference type="OrthoDB" id="9803119at2"/>
<evidence type="ECO:0000256" key="4">
    <source>
        <dbReference type="ARBA" id="ARBA00022801"/>
    </source>
</evidence>
<dbReference type="GO" id="GO:0003677">
    <property type="term" value="F:DNA binding"/>
    <property type="evidence" value="ECO:0007669"/>
    <property type="project" value="UniProtKB-KW"/>
</dbReference>
<evidence type="ECO:0000256" key="10">
    <source>
        <dbReference type="HAMAP-Rule" id="MF_01470"/>
    </source>
</evidence>
<dbReference type="STRING" id="1073423.SAMN04488700_0990"/>
<dbReference type="PANTHER" id="PTHR34353">
    <property type="entry name" value="CRISPR-ASSOCIATED ENDONUCLEASE CAS1 1"/>
    <property type="match status" value="1"/>
</dbReference>
<evidence type="ECO:0000256" key="2">
    <source>
        <dbReference type="ARBA" id="ARBA00022723"/>
    </source>
</evidence>
<evidence type="ECO:0000313" key="12">
    <source>
        <dbReference type="Proteomes" id="UP000193435"/>
    </source>
</evidence>
<dbReference type="InterPro" id="IPR019855">
    <property type="entry name" value="CRISPR-assoc_Cas1_NMENI"/>
</dbReference>
<evidence type="ECO:0000313" key="11">
    <source>
        <dbReference type="EMBL" id="SMH28861.1"/>
    </source>
</evidence>
<dbReference type="GO" id="GO:0004520">
    <property type="term" value="F:DNA endonuclease activity"/>
    <property type="evidence" value="ECO:0007669"/>
    <property type="project" value="InterPro"/>
</dbReference>
<dbReference type="InterPro" id="IPR002729">
    <property type="entry name" value="CRISPR-assoc_Cas1"/>
</dbReference>
<dbReference type="AlphaFoldDB" id="A0A1X7MVH2"/>
<dbReference type="GO" id="GO:0043571">
    <property type="term" value="P:maintenance of CRISPR repeat elements"/>
    <property type="evidence" value="ECO:0007669"/>
    <property type="project" value="UniProtKB-UniRule"/>
</dbReference>
<dbReference type="HAMAP" id="MF_01470">
    <property type="entry name" value="Cas1"/>
    <property type="match status" value="1"/>
</dbReference>
<keyword evidence="12" id="KW-1185">Reference proteome</keyword>
<proteinExistence type="inferred from homology"/>
<dbReference type="InterPro" id="IPR042206">
    <property type="entry name" value="CRISPR-assoc_Cas1_C"/>
</dbReference>
<feature type="binding site" evidence="10">
    <location>
        <position position="202"/>
    </location>
    <ligand>
        <name>Mn(2+)</name>
        <dbReference type="ChEBI" id="CHEBI:29035"/>
    </ligand>
</feature>
<keyword evidence="1 10" id="KW-0540">Nuclease</keyword>
<sequence length="300" mass="34509">MAFRNIYIENPARLSIKDKQLVVSQSKDYTIPVSDIQSLVIDNLQTILTAPALSFLAENQVAVFICDQRHMPCAVLTPLGNYSRKLQALNYQLSTTKRFKDRIWQKIIKQKIANQATCLKINDKPKVPELEHLSKQVIEGDRAYCESAAARLYFINLYGEGFSRRVDNVQNAAMNYGYAIIRGVIARDICSYGYEPSLGVFHSNELNAFNLADDLIEPYRPYVDLWVSKNISEDERYFLPKHRRSLVSLLFTEVEIDDEYRSLTNAIRKTVSSFSSCCRVNSTKFLKLPKLITLKQHEYE</sequence>
<keyword evidence="3 10" id="KW-0255">Endonuclease</keyword>
<gene>
    <name evidence="10" type="primary">cas1</name>
    <name evidence="11" type="ORF">SAMN04488700_0990</name>
</gene>
<evidence type="ECO:0000256" key="7">
    <source>
        <dbReference type="ARBA" id="ARBA00023125"/>
    </source>
</evidence>
<protein>
    <recommendedName>
        <fullName evidence="10">CRISPR-associated endonuclease Cas1</fullName>
        <ecNumber evidence="10">3.1.-.-</ecNumber>
    </recommendedName>
</protein>
<comment type="similarity">
    <text evidence="10">Belongs to the CRISPR-associated endonuclease Cas1 family.</text>
</comment>
<evidence type="ECO:0000256" key="3">
    <source>
        <dbReference type="ARBA" id="ARBA00022759"/>
    </source>
</evidence>
<dbReference type="EMBL" id="FXBJ01000002">
    <property type="protein sequence ID" value="SMH28861.1"/>
    <property type="molecule type" value="Genomic_DNA"/>
</dbReference>
<evidence type="ECO:0000256" key="6">
    <source>
        <dbReference type="ARBA" id="ARBA00023118"/>
    </source>
</evidence>
<reference evidence="11 12" key="1">
    <citation type="submission" date="2017-04" db="EMBL/GenBank/DDBJ databases">
        <authorList>
            <person name="Afonso C.L."/>
            <person name="Miller P.J."/>
            <person name="Scott M.A."/>
            <person name="Spackman E."/>
            <person name="Goraichik I."/>
            <person name="Dimitrov K.M."/>
            <person name="Suarez D.L."/>
            <person name="Swayne D.E."/>
        </authorList>
    </citation>
    <scope>NUCLEOTIDE SEQUENCE [LARGE SCALE GENOMIC DNA]</scope>
    <source>
        <strain evidence="11 12">LMG26642</strain>
    </source>
</reference>
<keyword evidence="2 10" id="KW-0479">Metal-binding</keyword>
<evidence type="ECO:0000256" key="9">
    <source>
        <dbReference type="ARBA" id="ARBA00038592"/>
    </source>
</evidence>
<keyword evidence="7 10" id="KW-0238">DNA-binding</keyword>
<feature type="binding site" evidence="10">
    <location>
        <position position="217"/>
    </location>
    <ligand>
        <name>Mn(2+)</name>
        <dbReference type="ChEBI" id="CHEBI:29035"/>
    </ligand>
</feature>
<dbReference type="RefSeq" id="WP_085559190.1">
    <property type="nucleotide sequence ID" value="NZ_FOAH01000026.1"/>
</dbReference>
<accession>A0A1X7MVH2</accession>
<keyword evidence="6 10" id="KW-0051">Antiviral defense</keyword>
<name>A0A1X7MVH2_9LACT</name>
<evidence type="ECO:0000256" key="5">
    <source>
        <dbReference type="ARBA" id="ARBA00022842"/>
    </source>
</evidence>
<organism evidence="11 12">
    <name type="scientific">Carnobacterium iners</name>
    <dbReference type="NCBI Taxonomy" id="1073423"/>
    <lineage>
        <taxon>Bacteria</taxon>
        <taxon>Bacillati</taxon>
        <taxon>Bacillota</taxon>
        <taxon>Bacilli</taxon>
        <taxon>Lactobacillales</taxon>
        <taxon>Carnobacteriaceae</taxon>
        <taxon>Carnobacterium</taxon>
    </lineage>
</organism>
<dbReference type="NCBIfam" id="TIGR03639">
    <property type="entry name" value="cas1_NMENI"/>
    <property type="match status" value="1"/>
</dbReference>
<dbReference type="PANTHER" id="PTHR34353:SF2">
    <property type="entry name" value="CRISPR-ASSOCIATED ENDONUCLEASE CAS1 1"/>
    <property type="match status" value="1"/>
</dbReference>
<dbReference type="Proteomes" id="UP000193435">
    <property type="component" value="Unassembled WGS sequence"/>
</dbReference>
<keyword evidence="8 10" id="KW-0464">Manganese</keyword>
<dbReference type="Pfam" id="PF01867">
    <property type="entry name" value="Cas_Cas1"/>
    <property type="match status" value="1"/>
</dbReference>
<dbReference type="InterPro" id="IPR050646">
    <property type="entry name" value="Cas1"/>
</dbReference>
<dbReference type="GO" id="GO:0016787">
    <property type="term" value="F:hydrolase activity"/>
    <property type="evidence" value="ECO:0007669"/>
    <property type="project" value="UniProtKB-KW"/>
</dbReference>
<dbReference type="Gene3D" id="3.100.10.20">
    <property type="entry name" value="CRISPR-associated endonuclease Cas1, N-terminal domain"/>
    <property type="match status" value="1"/>
</dbReference>
<evidence type="ECO:0000256" key="1">
    <source>
        <dbReference type="ARBA" id="ARBA00022722"/>
    </source>
</evidence>
<evidence type="ECO:0000256" key="8">
    <source>
        <dbReference type="ARBA" id="ARBA00023211"/>
    </source>
</evidence>